<reference evidence="13 14" key="2">
    <citation type="journal article" date="2005" name="Science">
        <title>The genome of the kinetoplastid parasite, Leishmania major.</title>
        <authorList>
            <person name="Ivens A.C."/>
            <person name="Peacock C.S."/>
            <person name="Worthey E.A."/>
            <person name="Murphy L."/>
            <person name="Aggarwal G."/>
            <person name="Berriman M."/>
            <person name="Sisk E."/>
            <person name="Rajandream M.A."/>
            <person name="Adlem E."/>
            <person name="Aert R."/>
            <person name="Anupama A."/>
            <person name="Apostolou Z."/>
            <person name="Attipoe P."/>
            <person name="Bason N."/>
            <person name="Bauser C."/>
            <person name="Beck A."/>
            <person name="Beverley S.M."/>
            <person name="Bianchettin G."/>
            <person name="Borzym K."/>
            <person name="Bothe G."/>
            <person name="Bruschi C.V."/>
            <person name="Collins M."/>
            <person name="Cadag E."/>
            <person name="Ciarloni L."/>
            <person name="Clayton C."/>
            <person name="Coulson R.M."/>
            <person name="Cronin A."/>
            <person name="Cruz A.K."/>
            <person name="Davies R.M."/>
            <person name="De Gaudenzi J."/>
            <person name="Dobson D.E."/>
            <person name="Duesterhoeft A."/>
            <person name="Fazelina G."/>
            <person name="Fosker N."/>
            <person name="Frasch A.C."/>
            <person name="Fraser A."/>
            <person name="Fuchs M."/>
            <person name="Gabel C."/>
            <person name="Goble A."/>
            <person name="Goffeau A."/>
            <person name="Harris D."/>
            <person name="Hertz-Fowler C."/>
            <person name="Hilbert H."/>
            <person name="Horn D."/>
            <person name="Huang Y."/>
            <person name="Klages S."/>
            <person name="Knights A."/>
            <person name="Kube M."/>
            <person name="Larke N."/>
            <person name="Litvin L."/>
            <person name="Lord A."/>
            <person name="Louie T."/>
            <person name="Marra M."/>
            <person name="Masuy D."/>
            <person name="Matthews K."/>
            <person name="Michaeli S."/>
            <person name="Mottram J.C."/>
            <person name="Muller-Auer S."/>
            <person name="Munden H."/>
            <person name="Nelson S."/>
            <person name="Norbertczak H."/>
            <person name="Oliver K."/>
            <person name="O'neil S."/>
            <person name="Pentony M."/>
            <person name="Pohl T.M."/>
            <person name="Price C."/>
            <person name="Purnelle B."/>
            <person name="Quail M.A."/>
            <person name="Rabbinowitsch E."/>
            <person name="Reinhardt R."/>
            <person name="Rieger M."/>
            <person name="Rinta J."/>
            <person name="Robben J."/>
            <person name="Robertson L."/>
            <person name="Ruiz J.C."/>
            <person name="Rutter S."/>
            <person name="Saunders D."/>
            <person name="Schafer M."/>
            <person name="Schein J."/>
            <person name="Schwartz D.C."/>
            <person name="Seeger K."/>
            <person name="Seyler A."/>
            <person name="Sharp S."/>
            <person name="Shin H."/>
            <person name="Sivam D."/>
            <person name="Squares R."/>
            <person name="Squares S."/>
            <person name="Tosato V."/>
            <person name="Vogt C."/>
            <person name="Volckaert G."/>
            <person name="Wambutt R."/>
            <person name="Warren T."/>
            <person name="Wedler H."/>
            <person name="Woodward J."/>
            <person name="Zhou S."/>
            <person name="Zimmermann W."/>
            <person name="Smith D.F."/>
            <person name="Blackwell J.M."/>
            <person name="Stuart K.D."/>
            <person name="Barrell B."/>
            <person name="Myler P.J."/>
        </authorList>
    </citation>
    <scope>NUCLEOTIDE SEQUENCE [LARGE SCALE GENOMIC DNA]</scope>
    <source>
        <strain evidence="13">Friedlin</strain>
        <strain evidence="14">MHOM/IL/81/Friedlin</strain>
    </source>
</reference>
<feature type="transmembrane region" description="Helical" evidence="11">
    <location>
        <begin position="141"/>
        <end position="158"/>
    </location>
</feature>
<evidence type="ECO:0000256" key="6">
    <source>
        <dbReference type="ARBA" id="ARBA00022968"/>
    </source>
</evidence>
<dbReference type="GO" id="GO:0016758">
    <property type="term" value="F:hexosyltransferase activity"/>
    <property type="evidence" value="ECO:0007669"/>
    <property type="project" value="InterPro"/>
</dbReference>
<comment type="similarity">
    <text evidence="2">Belongs to the glycosyltransferase 31 family.</text>
</comment>
<dbReference type="PANTHER" id="PTHR11214:SF351">
    <property type="entry name" value="BETA-1,3-GALACTOSYLTRANSFERASE PVG3"/>
    <property type="match status" value="1"/>
</dbReference>
<keyword evidence="9 11" id="KW-0472">Membrane</keyword>
<reference evidence="13 14" key="3">
    <citation type="journal article" date="2011" name="Genome Res.">
        <title>Chromosome and gene copy number variation allow major structural change between species and strains of Leishmania.</title>
        <authorList>
            <person name="Rogers M.B."/>
            <person name="Hilley J.D."/>
            <person name="Dickens N.J."/>
            <person name="Wilkes J."/>
            <person name="Bates P.A."/>
            <person name="Depledge D.P."/>
            <person name="Harris D."/>
            <person name="Her Y."/>
            <person name="Herzyk P."/>
            <person name="Imamura H."/>
            <person name="Otto T.D."/>
            <person name="Sanders M."/>
            <person name="Seeger K."/>
            <person name="Dujardin J.C."/>
            <person name="Berriman M."/>
            <person name="Smith D.F."/>
            <person name="Hertz-Fowler C."/>
            <person name="Mottram J.C."/>
        </authorList>
    </citation>
    <scope>NUCLEOTIDE SEQUENCE [LARGE SCALE GENOMIC DNA]</scope>
    <source>
        <strain evidence="13">Friedlin</strain>
        <strain evidence="14">MHOM/IL/81/Friedlin</strain>
    </source>
</reference>
<dbReference type="OMA" id="WNSVITH"/>
<dbReference type="CAZy" id="GT67">
    <property type="family name" value="Glycosyltransferase Family 67"/>
</dbReference>
<keyword evidence="4 12" id="KW-0808">Transferase</keyword>
<comment type="subcellular location">
    <subcellularLocation>
        <location evidence="1">Golgi apparatus membrane</location>
        <topology evidence="1">Single-pass type II membrane protein</topology>
    </subcellularLocation>
</comment>
<accession>Q4Q278</accession>
<reference evidence="13" key="4">
    <citation type="submission" date="2011-01" db="EMBL/GenBank/DDBJ databases">
        <authorList>
            <person name="Aslett M."/>
        </authorList>
    </citation>
    <scope>NUCLEOTIDE SEQUENCE</scope>
    <source>
        <strain evidence="13">Friedlin</strain>
    </source>
</reference>
<keyword evidence="7 11" id="KW-1133">Transmembrane helix</keyword>
<evidence type="ECO:0000256" key="5">
    <source>
        <dbReference type="ARBA" id="ARBA00022692"/>
    </source>
</evidence>
<dbReference type="AlphaFoldDB" id="Q7YXV1"/>
<name>Q7YXV1_LEIMA</name>
<dbReference type="PANTHER" id="PTHR11214">
    <property type="entry name" value="BETA-1,3-N-ACETYLGLUCOSAMINYLTRANSFERASE"/>
    <property type="match status" value="1"/>
</dbReference>
<reference evidence="12" key="1">
    <citation type="journal article" date="2003" name="J. Biol. Chem.">
        <title>Functional identification of galactosyltransferases (SCGs) required for species-specific modifications of the lipophosphoglycan adhesin controlling Leishmania major-sand fly interactions.</title>
        <authorList>
            <person name="Dobson D.E."/>
            <person name="Scholtes L.D."/>
            <person name="Valdez K.E."/>
            <person name="Sullivan D.R."/>
            <person name="Mengeling B.J."/>
            <person name="Cilmi S."/>
            <person name="Turco S.J."/>
            <person name="Beverley S.M."/>
        </authorList>
    </citation>
    <scope>NUCLEOTIDE SEQUENCE</scope>
    <source>
        <strain evidence="12">Friedlin V1</strain>
    </source>
</reference>
<evidence type="ECO:0000313" key="14">
    <source>
        <dbReference type="Proteomes" id="UP000000542"/>
    </source>
</evidence>
<dbReference type="GO" id="GO:0000139">
    <property type="term" value="C:Golgi membrane"/>
    <property type="evidence" value="ECO:0007669"/>
    <property type="project" value="UniProtKB-SubCell"/>
</dbReference>
<evidence type="ECO:0000256" key="3">
    <source>
        <dbReference type="ARBA" id="ARBA00022676"/>
    </source>
</evidence>
<keyword evidence="14" id="KW-1185">Reference proteome</keyword>
<dbReference type="Proteomes" id="UP000000542">
    <property type="component" value="Chromosome 36"/>
</dbReference>
<gene>
    <name evidence="12" type="primary">SCG4</name>
    <name evidence="13" type="ORF">LMJF_36_0010</name>
</gene>
<keyword evidence="3 12" id="KW-0328">Glycosyltransferase</keyword>
<evidence type="ECO:0000256" key="11">
    <source>
        <dbReference type="SAM" id="Phobius"/>
    </source>
</evidence>
<dbReference type="VEuPathDB" id="TriTrypDB:LmjF.36.0010"/>
<protein>
    <submittedName>
        <fullName evidence="12">Phosphoglycan beta 1,3 galactosyltransferase 4</fullName>
    </submittedName>
</protein>
<evidence type="ECO:0000256" key="9">
    <source>
        <dbReference type="ARBA" id="ARBA00023136"/>
    </source>
</evidence>
<evidence type="ECO:0000256" key="1">
    <source>
        <dbReference type="ARBA" id="ARBA00004323"/>
    </source>
</evidence>
<proteinExistence type="inferred from homology"/>
<feature type="compositionally biased region" description="Basic and acidic residues" evidence="10">
    <location>
        <begin position="74"/>
        <end position="88"/>
    </location>
</feature>
<feature type="region of interest" description="Disordered" evidence="10">
    <location>
        <begin position="51"/>
        <end position="106"/>
    </location>
</feature>
<keyword evidence="8" id="KW-0333">Golgi apparatus</keyword>
<organism evidence="12">
    <name type="scientific">Leishmania major</name>
    <dbReference type="NCBI Taxonomy" id="5664"/>
    <lineage>
        <taxon>Eukaryota</taxon>
        <taxon>Discoba</taxon>
        <taxon>Euglenozoa</taxon>
        <taxon>Kinetoplastea</taxon>
        <taxon>Metakinetoplastina</taxon>
        <taxon>Trypanosomatida</taxon>
        <taxon>Trypanosomatidae</taxon>
        <taxon>Leishmaniinae</taxon>
        <taxon>Leishmania</taxon>
    </lineage>
</organism>
<evidence type="ECO:0000313" key="13">
    <source>
        <dbReference type="EMBL" id="CAJ08951.1"/>
    </source>
</evidence>
<evidence type="ECO:0000256" key="4">
    <source>
        <dbReference type="ARBA" id="ARBA00022679"/>
    </source>
</evidence>
<dbReference type="RefSeq" id="XP_001686570.1">
    <property type="nucleotide sequence ID" value="XM_001686518.1"/>
</dbReference>
<keyword evidence="6" id="KW-0735">Signal-anchor</keyword>
<evidence type="ECO:0000256" key="8">
    <source>
        <dbReference type="ARBA" id="ARBA00023034"/>
    </source>
</evidence>
<dbReference type="EMBL" id="AY230147">
    <property type="protein sequence ID" value="AAP55680.1"/>
    <property type="molecule type" value="Genomic_DNA"/>
</dbReference>
<dbReference type="EMBL" id="FR796432">
    <property type="protein sequence ID" value="CAJ08951.1"/>
    <property type="molecule type" value="Genomic_DNA"/>
</dbReference>
<accession>Q7YXV1</accession>
<dbReference type="VEuPathDB" id="TriTrypDB:LMJFC_360005300"/>
<dbReference type="VEuPathDB" id="TriTrypDB:LMJLV39_310043200"/>
<keyword evidence="5 11" id="KW-0812">Transmembrane</keyword>
<feature type="compositionally biased region" description="Polar residues" evidence="10">
    <location>
        <begin position="89"/>
        <end position="102"/>
    </location>
</feature>
<evidence type="ECO:0000313" key="12">
    <source>
        <dbReference type="EMBL" id="AAP55680.1"/>
    </source>
</evidence>
<dbReference type="GeneID" id="5656020"/>
<evidence type="ECO:0000256" key="2">
    <source>
        <dbReference type="ARBA" id="ARBA00008661"/>
    </source>
</evidence>
<dbReference type="InterPro" id="IPR002659">
    <property type="entry name" value="Glyco_trans_31"/>
</dbReference>
<dbReference type="KEGG" id="lma:LMJF_36_0010"/>
<dbReference type="VEuPathDB" id="TriTrypDB:LMJSD75_020006900"/>
<evidence type="ECO:0000256" key="7">
    <source>
        <dbReference type="ARBA" id="ARBA00022989"/>
    </source>
</evidence>
<sequence>MQPSVCLCHFAGHLHTLGTPSATPALRGKYTIMREENNVPAEWAPRDTHRLDPLQLLPPSQRHCGQSSAAESGEGCHSRSRGKPEVHSTRASSGGKRSTGTLPRSDDCLNAVARTPLFNSCGHPRRSAAQCLRLCTRQRRLAALAVLLALIVMVHWVISQFTTNVGLQQKSSIELLNEANREYESSSPFSVLVQHERAVERLTTAQRGLAASGAGSLARLDRDQLPSWTLRVIDEDCTMCFDNVTYASAVAADAGRSTNKTGHHKQKGLSVFATTSAPLGLMGPMLFAMASVTDDVDVAAELPRWQWVTWSYAQQRRFVHASQSRSTGERPRHLIVLGIPSTDQPMRYPLRDAQRATWLTYREVARTENNFTGALLQLYVFAAAEHDSEDSTHSAVDMVQLAPTVSEYAAATEQHLAVEAGDVNNAPPYLQRRVVLRDGWRDIPRSDDAVWRSPCAGVRTTVVTAASLVAGTSSLAALSAQLSLPVTPAFTAAAQYVCHVSAALWQEALHHRNSLWLDFLTDRKPTTKKKMGMSISWGIPTEVGMSQKTVLWLNYAYTAFPDVPYIMKGDDDMYLKVPQYLSDLRHVRGGWQKPRNLTVTIPHRGVIPPTLAIDDAEECLYRVWWTYSKKIAYGNGVGYILDRRLIQAALNPFDGFNALLMKLLTNPYDYRLEKEYLSLNMQYEDMHIGKQIRDHHDAVERFCPKKRVCYMADRRFRAHQILRPKPVKLTWISVMAHFGMPAIPYYVHYFHKNEFKVAEEAKRLIAQGIDAKTIEENATQRMHEWVASQVPSTLVGLGASFHLDWVRGDPHTAYTVAEEDEVAVYDVRYKLRRRNDVACVLESGKR</sequence>
<evidence type="ECO:0000256" key="10">
    <source>
        <dbReference type="SAM" id="MobiDB-lite"/>
    </source>
</evidence>
<dbReference type="InParanoid" id="Q7YXV1"/>
<dbReference type="HOGENOM" id="CLU_361887_0_0_1"/>
<dbReference type="STRING" id="5664.Q7YXV1"/>
<dbReference type="eggNOG" id="ENOG502SVNW">
    <property type="taxonomic scope" value="Eukaryota"/>
</dbReference>